<dbReference type="RefSeq" id="WP_161671387.1">
    <property type="nucleotide sequence ID" value="NZ_CAXOKO010000002.1"/>
</dbReference>
<dbReference type="InterPro" id="IPR036937">
    <property type="entry name" value="Adhesion_dom_fimbrial_sf"/>
</dbReference>
<sequence>MSFLRKLIRTCTILIAIFYFNFTIANGTINFKTTVIAGTCEFDSSNDLNKSIDFNKYYIVSDVEKKSIMESIDSKSFSYLIRCKDFPEGSEKNITLTAKPASGTNFDNGVFFGSNDKTNTGFKLTVCDGENVNCQKVDVENKTIFTTNSDSLIGINYKVSFVKRAENVTSGISNAAVILEYIQE</sequence>
<gene>
    <name evidence="2" type="ORF">JFQ69_10225</name>
</gene>
<dbReference type="SUPFAM" id="SSF49401">
    <property type="entry name" value="Bacterial adhesins"/>
    <property type="match status" value="1"/>
</dbReference>
<organism evidence="2 3">
    <name type="scientific">Proteus penneri</name>
    <dbReference type="NCBI Taxonomy" id="102862"/>
    <lineage>
        <taxon>Bacteria</taxon>
        <taxon>Pseudomonadati</taxon>
        <taxon>Pseudomonadota</taxon>
        <taxon>Gammaproteobacteria</taxon>
        <taxon>Enterobacterales</taxon>
        <taxon>Morganellaceae</taxon>
        <taxon>Proteus</taxon>
    </lineage>
</organism>
<protein>
    <recommendedName>
        <fullName evidence="4">Fimbrial protein</fullName>
    </recommendedName>
</protein>
<evidence type="ECO:0008006" key="4">
    <source>
        <dbReference type="Google" id="ProtNLM"/>
    </source>
</evidence>
<keyword evidence="3" id="KW-1185">Reference proteome</keyword>
<accession>A0ABS0W403</accession>
<name>A0ABS0W403_9GAMM</name>
<dbReference type="InterPro" id="IPR008966">
    <property type="entry name" value="Adhesion_dom_sf"/>
</dbReference>
<keyword evidence="1" id="KW-0472">Membrane</keyword>
<comment type="caution">
    <text evidence="2">The sequence shown here is derived from an EMBL/GenBank/DDBJ whole genome shotgun (WGS) entry which is preliminary data.</text>
</comment>
<evidence type="ECO:0000313" key="3">
    <source>
        <dbReference type="Proteomes" id="UP000619976"/>
    </source>
</evidence>
<dbReference type="EMBL" id="JAEKCB010000004">
    <property type="protein sequence ID" value="MBJ2118037.1"/>
    <property type="molecule type" value="Genomic_DNA"/>
</dbReference>
<keyword evidence="1" id="KW-0812">Transmembrane</keyword>
<reference evidence="2 3" key="1">
    <citation type="submission" date="2020-12" db="EMBL/GenBank/DDBJ databases">
        <title>Enhanced detection system for hospital associated transmission using whole genome sequencing surveillance.</title>
        <authorList>
            <person name="Harrison L.H."/>
            <person name="Van Tyne D."/>
            <person name="Marsh J.W."/>
            <person name="Griffith M.P."/>
            <person name="Snyder D.J."/>
            <person name="Cooper V.S."/>
            <person name="Mustapha M."/>
        </authorList>
    </citation>
    <scope>NUCLEOTIDE SEQUENCE [LARGE SCALE GENOMIC DNA]</scope>
    <source>
        <strain evidence="2 3">PR00195</strain>
    </source>
</reference>
<evidence type="ECO:0000256" key="1">
    <source>
        <dbReference type="SAM" id="Phobius"/>
    </source>
</evidence>
<keyword evidence="1" id="KW-1133">Transmembrane helix</keyword>
<dbReference type="Proteomes" id="UP000619976">
    <property type="component" value="Unassembled WGS sequence"/>
</dbReference>
<dbReference type="Gene3D" id="2.60.40.1090">
    <property type="entry name" value="Fimbrial-type adhesion domain"/>
    <property type="match status" value="1"/>
</dbReference>
<feature type="transmembrane region" description="Helical" evidence="1">
    <location>
        <begin position="7"/>
        <end position="25"/>
    </location>
</feature>
<proteinExistence type="predicted"/>
<evidence type="ECO:0000313" key="2">
    <source>
        <dbReference type="EMBL" id="MBJ2118037.1"/>
    </source>
</evidence>